<dbReference type="Proteomes" id="UP000233597">
    <property type="component" value="Unassembled WGS sequence"/>
</dbReference>
<dbReference type="OrthoDB" id="367448at2"/>
<dbReference type="RefSeq" id="WP_101268181.1">
    <property type="nucleotide sequence ID" value="NZ_NWTK01000010.1"/>
</dbReference>
<comment type="cofactor">
    <cofactor evidence="1">
        <name>Mg(2+)</name>
        <dbReference type="ChEBI" id="CHEBI:18420"/>
    </cofactor>
</comment>
<dbReference type="InterPro" id="IPR036412">
    <property type="entry name" value="HAD-like_sf"/>
</dbReference>
<dbReference type="InterPro" id="IPR051400">
    <property type="entry name" value="HAD-like_hydrolase"/>
</dbReference>
<dbReference type="EMBL" id="NWTK01000010">
    <property type="protein sequence ID" value="PKR53093.1"/>
    <property type="molecule type" value="Genomic_DNA"/>
</dbReference>
<evidence type="ECO:0000313" key="5">
    <source>
        <dbReference type="Proteomes" id="UP000233597"/>
    </source>
</evidence>
<dbReference type="SFLD" id="SFLDG01129">
    <property type="entry name" value="C1.5:_HAD__Beta-PGM__Phosphata"/>
    <property type="match status" value="1"/>
</dbReference>
<dbReference type="GO" id="GO:0016787">
    <property type="term" value="F:hydrolase activity"/>
    <property type="evidence" value="ECO:0007669"/>
    <property type="project" value="UniProtKB-KW"/>
</dbReference>
<dbReference type="NCBIfam" id="TIGR01549">
    <property type="entry name" value="HAD-SF-IA-v1"/>
    <property type="match status" value="1"/>
</dbReference>
<dbReference type="PANTHER" id="PTHR46470">
    <property type="entry name" value="N-ACYLNEURAMINATE-9-PHOSPHATASE"/>
    <property type="match status" value="1"/>
</dbReference>
<evidence type="ECO:0000256" key="2">
    <source>
        <dbReference type="ARBA" id="ARBA00022801"/>
    </source>
</evidence>
<name>A0A2N3KRH9_9PROT</name>
<evidence type="ECO:0000256" key="3">
    <source>
        <dbReference type="ARBA" id="ARBA00022842"/>
    </source>
</evidence>
<keyword evidence="3" id="KW-0460">Magnesium</keyword>
<gene>
    <name evidence="4" type="ORF">COO20_15555</name>
</gene>
<dbReference type="AlphaFoldDB" id="A0A2N3KRH9"/>
<dbReference type="SUPFAM" id="SSF56784">
    <property type="entry name" value="HAD-like"/>
    <property type="match status" value="1"/>
</dbReference>
<accession>A0A2N3KRH9</accession>
<comment type="caution">
    <text evidence="4">The sequence shown here is derived from an EMBL/GenBank/DDBJ whole genome shotgun (WGS) entry which is preliminary data.</text>
</comment>
<evidence type="ECO:0000256" key="1">
    <source>
        <dbReference type="ARBA" id="ARBA00001946"/>
    </source>
</evidence>
<dbReference type="Pfam" id="PF00702">
    <property type="entry name" value="Hydrolase"/>
    <property type="match status" value="1"/>
</dbReference>
<dbReference type="InterPro" id="IPR023214">
    <property type="entry name" value="HAD_sf"/>
</dbReference>
<dbReference type="Gene3D" id="3.40.50.1000">
    <property type="entry name" value="HAD superfamily/HAD-like"/>
    <property type="match status" value="1"/>
</dbReference>
<sequence length="228" mass="24470">MPTLPPSAPLSHSVAKPAGGQKMVIFDVGETLVSETAIWHRIASHLDLPPFTVSAAAGIALARNFGFEAILKQLGDFSAIAGEPWRRPDLLSFTANDLYDDVLPALSQLADNGHKLGICGNQPASSEQVLATLPCQIDWLSSSARLKCKKPDPAFFRAIIEQTGHSPADIIYVGDRLDNDIYPALDHGMGAIWLLRGPWSFAQWQENGVPNGISAIRSLAELPALLAA</sequence>
<dbReference type="InterPro" id="IPR006439">
    <property type="entry name" value="HAD-SF_hydro_IA"/>
</dbReference>
<dbReference type="GO" id="GO:0044281">
    <property type="term" value="P:small molecule metabolic process"/>
    <property type="evidence" value="ECO:0007669"/>
    <property type="project" value="UniProtKB-ARBA"/>
</dbReference>
<protein>
    <submittedName>
        <fullName evidence="4">Haloacid dehalogenase</fullName>
    </submittedName>
</protein>
<organism evidence="4 5">
    <name type="scientific">Thalassospira marina</name>
    <dbReference type="NCBI Taxonomy" id="2048283"/>
    <lineage>
        <taxon>Bacteria</taxon>
        <taxon>Pseudomonadati</taxon>
        <taxon>Pseudomonadota</taxon>
        <taxon>Alphaproteobacteria</taxon>
        <taxon>Rhodospirillales</taxon>
        <taxon>Thalassospiraceae</taxon>
        <taxon>Thalassospira</taxon>
    </lineage>
</organism>
<proteinExistence type="predicted"/>
<evidence type="ECO:0000313" key="4">
    <source>
        <dbReference type="EMBL" id="PKR53093.1"/>
    </source>
</evidence>
<reference evidence="4 5" key="1">
    <citation type="submission" date="2017-09" db="EMBL/GenBank/DDBJ databases">
        <title>Biodiversity and function of Thalassospira species in the particle-attached aromatic-hydrocarbon-degrading consortia from the surface seawater of the South China Sea.</title>
        <authorList>
            <person name="Dong C."/>
            <person name="Liu R."/>
            <person name="Shao Z."/>
        </authorList>
    </citation>
    <scope>NUCLEOTIDE SEQUENCE [LARGE SCALE GENOMIC DNA]</scope>
    <source>
        <strain evidence="4 5">CSC1P2</strain>
    </source>
</reference>
<dbReference type="SFLD" id="SFLDS00003">
    <property type="entry name" value="Haloacid_Dehalogenase"/>
    <property type="match status" value="1"/>
</dbReference>
<keyword evidence="2" id="KW-0378">Hydrolase</keyword>